<reference evidence="2" key="2">
    <citation type="submission" date="2025-08" db="UniProtKB">
        <authorList>
            <consortium name="Ensembl"/>
        </authorList>
    </citation>
    <scope>IDENTIFICATION</scope>
</reference>
<evidence type="ECO:0000256" key="1">
    <source>
        <dbReference type="SAM" id="MobiDB-lite"/>
    </source>
</evidence>
<dbReference type="PANTHER" id="PTHR13594:SF3">
    <property type="entry name" value="CENTRIOLAR COILED-COIL PROTEIN OF 110 KDA-LIKE ISOFORM X3"/>
    <property type="match status" value="1"/>
</dbReference>
<dbReference type="GO" id="GO:0032465">
    <property type="term" value="P:regulation of cytokinesis"/>
    <property type="evidence" value="ECO:0007669"/>
    <property type="project" value="InterPro"/>
</dbReference>
<evidence type="ECO:0000313" key="3">
    <source>
        <dbReference type="Proteomes" id="UP000018468"/>
    </source>
</evidence>
<feature type="compositionally biased region" description="Polar residues" evidence="1">
    <location>
        <begin position="789"/>
        <end position="798"/>
    </location>
</feature>
<keyword evidence="3" id="KW-1185">Reference proteome</keyword>
<dbReference type="Proteomes" id="UP000018468">
    <property type="component" value="Linkage group LG13"/>
</dbReference>
<feature type="compositionally biased region" description="Gly residues" evidence="1">
    <location>
        <begin position="258"/>
        <end position="275"/>
    </location>
</feature>
<dbReference type="Bgee" id="ENSLOCG00000002807">
    <property type="expression patterns" value="Expressed in testis and 10 other cell types or tissues"/>
</dbReference>
<dbReference type="STRING" id="7918.ENSLOCP00000003302"/>
<dbReference type="GO" id="GO:0032053">
    <property type="term" value="P:ciliary basal body organization"/>
    <property type="evidence" value="ECO:0000318"/>
    <property type="project" value="GO_Central"/>
</dbReference>
<dbReference type="OMA" id="SAMTHHD"/>
<feature type="compositionally biased region" description="Basic residues" evidence="1">
    <location>
        <begin position="1"/>
        <end position="13"/>
    </location>
</feature>
<reference evidence="2" key="3">
    <citation type="submission" date="2025-09" db="UniProtKB">
        <authorList>
            <consortium name="Ensembl"/>
        </authorList>
    </citation>
    <scope>IDENTIFICATION</scope>
</reference>
<feature type="region of interest" description="Disordered" evidence="1">
    <location>
        <begin position="354"/>
        <end position="477"/>
    </location>
</feature>
<feature type="region of interest" description="Disordered" evidence="1">
    <location>
        <begin position="739"/>
        <end position="833"/>
    </location>
</feature>
<dbReference type="AlphaFoldDB" id="W5M4J4"/>
<dbReference type="InterPro" id="IPR033207">
    <property type="entry name" value="CCP110"/>
</dbReference>
<protein>
    <submittedName>
        <fullName evidence="2">Centriolar coiled-coil protein 110</fullName>
    </submittedName>
</protein>
<feature type="compositionally biased region" description="Basic and acidic residues" evidence="1">
    <location>
        <begin position="739"/>
        <end position="751"/>
    </location>
</feature>
<proteinExistence type="predicted"/>
<dbReference type="GO" id="GO:0005814">
    <property type="term" value="C:centriole"/>
    <property type="evidence" value="ECO:0000318"/>
    <property type="project" value="GO_Central"/>
</dbReference>
<feature type="compositionally biased region" description="Low complexity" evidence="1">
    <location>
        <begin position="287"/>
        <end position="303"/>
    </location>
</feature>
<reference evidence="3" key="1">
    <citation type="submission" date="2011-12" db="EMBL/GenBank/DDBJ databases">
        <title>The Draft Genome of Lepisosteus oculatus.</title>
        <authorList>
            <consortium name="The Broad Institute Genome Assembly &amp; Analysis Group"/>
            <consortium name="Computational R&amp;D Group"/>
            <consortium name="and Sequencing Platform"/>
            <person name="Di Palma F."/>
            <person name="Alfoldi J."/>
            <person name="Johnson J."/>
            <person name="Berlin A."/>
            <person name="Gnerre S."/>
            <person name="Jaffe D."/>
            <person name="MacCallum I."/>
            <person name="Young S."/>
            <person name="Walker B.J."/>
            <person name="Lander E.S."/>
            <person name="Lindblad-Toh K."/>
        </authorList>
    </citation>
    <scope>NUCLEOTIDE SEQUENCE [LARGE SCALE GENOMIC DNA]</scope>
</reference>
<feature type="region of interest" description="Disordered" evidence="1">
    <location>
        <begin position="538"/>
        <end position="557"/>
    </location>
</feature>
<feature type="region of interest" description="Disordered" evidence="1">
    <location>
        <begin position="183"/>
        <end position="204"/>
    </location>
</feature>
<dbReference type="InParanoid" id="W5M4J4"/>
<dbReference type="PANTHER" id="PTHR13594">
    <property type="entry name" value="CENTRIOLAR COILED-COIL PROTEIN OF 110 KDA"/>
    <property type="match status" value="1"/>
</dbReference>
<accession>W5M4J4</accession>
<dbReference type="EMBL" id="AHAT01037149">
    <property type="status" value="NOT_ANNOTATED_CDS"/>
    <property type="molecule type" value="Genomic_DNA"/>
</dbReference>
<evidence type="ECO:0000313" key="2">
    <source>
        <dbReference type="Ensembl" id="ENSLOCP00000003302.1"/>
    </source>
</evidence>
<feature type="region of interest" description="Disordered" evidence="1">
    <location>
        <begin position="1"/>
        <end position="39"/>
    </location>
</feature>
<feature type="compositionally biased region" description="Basic and acidic residues" evidence="1">
    <location>
        <begin position="814"/>
        <end position="827"/>
    </location>
</feature>
<name>W5M4J4_LEPOC</name>
<dbReference type="eggNOG" id="ENOG502QUVS">
    <property type="taxonomic scope" value="Eukaryota"/>
</dbReference>
<sequence>MSPAAVRHHRHAAAGRPSVGAQHPLGPAPRPRRVPEQDQEELACAGMESYEDFCTRSLAHLQAQGQTHGVATHQQGELSIIQFHGMPVLSPLLSPERRQEMTQYRQRAAALEEQRLRLRRSSLLSRVQEILDSAQVRKVPKEGDSVSSSCSLKPEAKNGFALLPDLNGLPKGKVSAGDAAPLRTREHHPLQHSGASLWPKGEEAEDRSCSLNLQSLLRKSREYLEREQSQRGFRSNHRAAPCLGESLSDKENESGDGSVSGGSGGEPTHGPGRSGGCSPNPPPPPSGSDSDGPDSLSLLPRSLTGSYARLPSPEPSLSPRVHRRRPRPLSAGHIVITCPLSACELSPCLDRQAARGEETSPPRVFPGDPGPAEPSTLDKRHSSPVPPLEAQDREAPVFRRRSQTMDSHLSPAGLRASRERVPGFLGGLPCRGSRRRSPAPLNQSYDVESPSPVLLRPCVGSPSPEAGSPGRGRSRAVSLSHRAAVWVSGREELVKRQVLALEEMRRKLEKEHALQLSLLIAEQEREQERLRQELEEQERRLREQGSDLAQAGDVGDEWRDISESCPASTTLVQGEKSSVHTAHRMGTAHIASWFPAQLSSHAVQPTEQPPFYLWASQRGGTKLRGRMAQSVPPELHRWLCRLTAVAKGFLTRRLLQTEKVKHLRQTVQDTKEFIRTFQSEAPLKRGAISPQDMSLQERVLAQLRAALFDVHDIFFVMPLSERLGLLQQDRQLRKERKLREMEKAKSPREKVTLSVATQKSLDRKKQRVGDTMGQNKKTQQKPKSPPTNRVLQPNQGQNAPVPGHLHRQGSLYRKNPEERVKRSDSLRKQHSLG</sequence>
<organism evidence="2 3">
    <name type="scientific">Lepisosteus oculatus</name>
    <name type="common">Spotted gar</name>
    <dbReference type="NCBI Taxonomy" id="7918"/>
    <lineage>
        <taxon>Eukaryota</taxon>
        <taxon>Metazoa</taxon>
        <taxon>Chordata</taxon>
        <taxon>Craniata</taxon>
        <taxon>Vertebrata</taxon>
        <taxon>Euteleostomi</taxon>
        <taxon>Actinopterygii</taxon>
        <taxon>Neopterygii</taxon>
        <taxon>Holostei</taxon>
        <taxon>Semionotiformes</taxon>
        <taxon>Lepisosteidae</taxon>
        <taxon>Lepisosteus</taxon>
    </lineage>
</organism>
<dbReference type="GeneTree" id="ENSGT00390000004090"/>
<dbReference type="Ensembl" id="ENSLOCT00000003309.1">
    <property type="protein sequence ID" value="ENSLOCP00000003302.1"/>
    <property type="gene ID" value="ENSLOCG00000002807.1"/>
</dbReference>
<dbReference type="GO" id="GO:0007099">
    <property type="term" value="P:centriole replication"/>
    <property type="evidence" value="ECO:0000318"/>
    <property type="project" value="GO_Central"/>
</dbReference>
<dbReference type="EMBL" id="AHAT01037150">
    <property type="status" value="NOT_ANNOTATED_CDS"/>
    <property type="molecule type" value="Genomic_DNA"/>
</dbReference>
<feature type="region of interest" description="Disordered" evidence="1">
    <location>
        <begin position="227"/>
        <end position="325"/>
    </location>
</feature>
<dbReference type="Pfam" id="PF16025">
    <property type="entry name" value="CaM_bind"/>
    <property type="match status" value="1"/>
</dbReference>